<dbReference type="CDD" id="cd00082">
    <property type="entry name" value="HisKA"/>
    <property type="match status" value="1"/>
</dbReference>
<evidence type="ECO:0000256" key="4">
    <source>
        <dbReference type="ARBA" id="ARBA00022679"/>
    </source>
</evidence>
<keyword evidence="3 11" id="KW-0597">Phosphoprotein</keyword>
<feature type="transmembrane region" description="Helical" evidence="12">
    <location>
        <begin position="46"/>
        <end position="63"/>
    </location>
</feature>
<evidence type="ECO:0000313" key="15">
    <source>
        <dbReference type="EMBL" id="TMQ50464.1"/>
    </source>
</evidence>
<feature type="domain" description="Response regulatory" evidence="14">
    <location>
        <begin position="484"/>
        <end position="604"/>
    </location>
</feature>
<feature type="transmembrane region" description="Helical" evidence="12">
    <location>
        <begin position="158"/>
        <end position="177"/>
    </location>
</feature>
<comment type="caution">
    <text evidence="11">Lacks conserved residue(s) required for the propagation of feature annotation.</text>
</comment>
<dbReference type="InterPro" id="IPR003661">
    <property type="entry name" value="HisK_dim/P_dom"/>
</dbReference>
<dbReference type="InterPro" id="IPR036097">
    <property type="entry name" value="HisK_dim/P_sf"/>
</dbReference>
<dbReference type="SUPFAM" id="SSF55874">
    <property type="entry name" value="ATPase domain of HSP90 chaperone/DNA topoisomerase II/histidine kinase"/>
    <property type="match status" value="1"/>
</dbReference>
<dbReference type="SMART" id="SM00388">
    <property type="entry name" value="HisKA"/>
    <property type="match status" value="1"/>
</dbReference>
<comment type="caution">
    <text evidence="15">The sequence shown here is derived from an EMBL/GenBank/DDBJ whole genome shotgun (WGS) entry which is preliminary data.</text>
</comment>
<keyword evidence="8" id="KW-0902">Two-component regulatory system</keyword>
<dbReference type="EMBL" id="VBOS01000412">
    <property type="protein sequence ID" value="TMQ50464.1"/>
    <property type="molecule type" value="Genomic_DNA"/>
</dbReference>
<dbReference type="CDD" id="cd17546">
    <property type="entry name" value="REC_hyHK_CKI1_RcsC-like"/>
    <property type="match status" value="1"/>
</dbReference>
<keyword evidence="7" id="KW-0067">ATP-binding</keyword>
<evidence type="ECO:0000256" key="1">
    <source>
        <dbReference type="ARBA" id="ARBA00000085"/>
    </source>
</evidence>
<feature type="modified residue" description="4-aspartylphosphate" evidence="11">
    <location>
        <position position="537"/>
    </location>
</feature>
<keyword evidence="5" id="KW-0547">Nucleotide-binding</keyword>
<evidence type="ECO:0000256" key="9">
    <source>
        <dbReference type="ARBA" id="ARBA00064003"/>
    </source>
</evidence>
<dbReference type="FunFam" id="3.30.565.10:FF:000010">
    <property type="entry name" value="Sensor histidine kinase RcsC"/>
    <property type="match status" value="1"/>
</dbReference>
<dbReference type="Gene3D" id="3.30.565.10">
    <property type="entry name" value="Histidine kinase-like ATPase, C-terminal domain"/>
    <property type="match status" value="1"/>
</dbReference>
<dbReference type="Pfam" id="PF02518">
    <property type="entry name" value="HATPase_c"/>
    <property type="match status" value="1"/>
</dbReference>
<dbReference type="PRINTS" id="PR00344">
    <property type="entry name" value="BCTRLSENSOR"/>
</dbReference>
<evidence type="ECO:0000256" key="11">
    <source>
        <dbReference type="PROSITE-ProRule" id="PRU00169"/>
    </source>
</evidence>
<feature type="non-terminal residue" evidence="15">
    <location>
        <position position="666"/>
    </location>
</feature>
<reference evidence="15 16" key="1">
    <citation type="journal article" date="2019" name="Nat. Microbiol.">
        <title>Mediterranean grassland soil C-N compound turnover is dependent on rainfall and depth, and is mediated by genomically divergent microorganisms.</title>
        <authorList>
            <person name="Diamond S."/>
            <person name="Andeer P.F."/>
            <person name="Li Z."/>
            <person name="Crits-Christoph A."/>
            <person name="Burstein D."/>
            <person name="Anantharaman K."/>
            <person name="Lane K.R."/>
            <person name="Thomas B.C."/>
            <person name="Pan C."/>
            <person name="Northen T.R."/>
            <person name="Banfield J.F."/>
        </authorList>
    </citation>
    <scope>NUCLEOTIDE SEQUENCE [LARGE SCALE GENOMIC DNA]</scope>
    <source>
        <strain evidence="15">WS_2</strain>
    </source>
</reference>
<dbReference type="PROSITE" id="PS50109">
    <property type="entry name" value="HIS_KIN"/>
    <property type="match status" value="1"/>
</dbReference>
<dbReference type="InterPro" id="IPR005467">
    <property type="entry name" value="His_kinase_dom"/>
</dbReference>
<dbReference type="InterPro" id="IPR001789">
    <property type="entry name" value="Sig_transdc_resp-reg_receiver"/>
</dbReference>
<dbReference type="SMART" id="SM00387">
    <property type="entry name" value="HATPase_c"/>
    <property type="match status" value="1"/>
</dbReference>
<dbReference type="Pfam" id="PF00512">
    <property type="entry name" value="HisKA"/>
    <property type="match status" value="1"/>
</dbReference>
<dbReference type="SMART" id="SM00448">
    <property type="entry name" value="REC"/>
    <property type="match status" value="1"/>
</dbReference>
<dbReference type="Gene3D" id="1.10.287.130">
    <property type="match status" value="1"/>
</dbReference>
<evidence type="ECO:0000259" key="13">
    <source>
        <dbReference type="PROSITE" id="PS50109"/>
    </source>
</evidence>
<protein>
    <recommendedName>
        <fullName evidence="10">Sensory/regulatory protein RpfC</fullName>
        <ecNumber evidence="2">2.7.13.3</ecNumber>
    </recommendedName>
</protein>
<dbReference type="GO" id="GO:0000155">
    <property type="term" value="F:phosphorelay sensor kinase activity"/>
    <property type="evidence" value="ECO:0007669"/>
    <property type="project" value="InterPro"/>
</dbReference>
<dbReference type="CDD" id="cd16922">
    <property type="entry name" value="HATPase_EvgS-ArcB-TorS-like"/>
    <property type="match status" value="1"/>
</dbReference>
<feature type="transmembrane region" description="Helical" evidence="12">
    <location>
        <begin position="108"/>
        <end position="129"/>
    </location>
</feature>
<proteinExistence type="predicted"/>
<evidence type="ECO:0000256" key="3">
    <source>
        <dbReference type="ARBA" id="ARBA00022553"/>
    </source>
</evidence>
<keyword evidence="6" id="KW-0418">Kinase</keyword>
<evidence type="ECO:0000256" key="8">
    <source>
        <dbReference type="ARBA" id="ARBA00023012"/>
    </source>
</evidence>
<name>A0A538SGG4_UNCEI</name>
<organism evidence="15 16">
    <name type="scientific">Eiseniibacteriota bacterium</name>
    <dbReference type="NCBI Taxonomy" id="2212470"/>
    <lineage>
        <taxon>Bacteria</taxon>
        <taxon>Candidatus Eiseniibacteriota</taxon>
    </lineage>
</organism>
<evidence type="ECO:0000313" key="16">
    <source>
        <dbReference type="Proteomes" id="UP000317716"/>
    </source>
</evidence>
<dbReference type="InterPro" id="IPR036890">
    <property type="entry name" value="HATPase_C_sf"/>
</dbReference>
<dbReference type="SUPFAM" id="SSF52172">
    <property type="entry name" value="CheY-like"/>
    <property type="match status" value="2"/>
</dbReference>
<evidence type="ECO:0000256" key="6">
    <source>
        <dbReference type="ARBA" id="ARBA00022777"/>
    </source>
</evidence>
<comment type="catalytic activity">
    <reaction evidence="1">
        <text>ATP + protein L-histidine = ADP + protein N-phospho-L-histidine.</text>
        <dbReference type="EC" id="2.7.13.3"/>
    </reaction>
</comment>
<dbReference type="Gene3D" id="3.40.50.2300">
    <property type="match status" value="2"/>
</dbReference>
<feature type="transmembrane region" description="Helical" evidence="12">
    <location>
        <begin position="69"/>
        <end position="87"/>
    </location>
</feature>
<dbReference type="Proteomes" id="UP000317716">
    <property type="component" value="Unassembled WGS sequence"/>
</dbReference>
<dbReference type="SUPFAM" id="SSF47384">
    <property type="entry name" value="Homodimeric domain of signal transducing histidine kinase"/>
    <property type="match status" value="1"/>
</dbReference>
<dbReference type="PANTHER" id="PTHR45339">
    <property type="entry name" value="HYBRID SIGNAL TRANSDUCTION HISTIDINE KINASE J"/>
    <property type="match status" value="1"/>
</dbReference>
<feature type="transmembrane region" description="Helical" evidence="12">
    <location>
        <begin position="135"/>
        <end position="153"/>
    </location>
</feature>
<keyword evidence="12" id="KW-1133">Transmembrane helix</keyword>
<evidence type="ECO:0000256" key="5">
    <source>
        <dbReference type="ARBA" id="ARBA00022741"/>
    </source>
</evidence>
<gene>
    <name evidence="15" type="ORF">E6K72_11425</name>
</gene>
<dbReference type="InterPro" id="IPR011006">
    <property type="entry name" value="CheY-like_superfamily"/>
</dbReference>
<evidence type="ECO:0000259" key="14">
    <source>
        <dbReference type="PROSITE" id="PS50110"/>
    </source>
</evidence>
<evidence type="ECO:0000256" key="12">
    <source>
        <dbReference type="SAM" id="Phobius"/>
    </source>
</evidence>
<evidence type="ECO:0000256" key="10">
    <source>
        <dbReference type="ARBA" id="ARBA00068150"/>
    </source>
</evidence>
<evidence type="ECO:0000256" key="2">
    <source>
        <dbReference type="ARBA" id="ARBA00012438"/>
    </source>
</evidence>
<dbReference type="GO" id="GO:0005524">
    <property type="term" value="F:ATP binding"/>
    <property type="evidence" value="ECO:0007669"/>
    <property type="project" value="UniProtKB-KW"/>
</dbReference>
<dbReference type="FunFam" id="1.10.287.130:FF:000002">
    <property type="entry name" value="Two-component osmosensing histidine kinase"/>
    <property type="match status" value="1"/>
</dbReference>
<feature type="domain" description="Histidine kinase" evidence="13">
    <location>
        <begin position="244"/>
        <end position="464"/>
    </location>
</feature>
<keyword evidence="4" id="KW-0808">Transferase</keyword>
<dbReference type="AlphaFoldDB" id="A0A538SGG4"/>
<dbReference type="PROSITE" id="PS50110">
    <property type="entry name" value="RESPONSE_REGULATORY"/>
    <property type="match status" value="2"/>
</dbReference>
<dbReference type="EC" id="2.7.13.3" evidence="2"/>
<feature type="domain" description="Response regulatory" evidence="14">
    <location>
        <begin position="629"/>
        <end position="666"/>
    </location>
</feature>
<dbReference type="InterPro" id="IPR003594">
    <property type="entry name" value="HATPase_dom"/>
</dbReference>
<keyword evidence="12" id="KW-0472">Membrane</keyword>
<dbReference type="InterPro" id="IPR004358">
    <property type="entry name" value="Sig_transdc_His_kin-like_C"/>
</dbReference>
<keyword evidence="12" id="KW-0812">Transmembrane</keyword>
<sequence length="666" mass="71605">MSDAGAGRSRDALSWAGVPEDLAPPDREAFLRHGDRSLARRAVDDTAAYLILCAALVFTTPILRDHTLLAVGTILGFAAIGGARFVLSRSFERIYDRAPEQWRRTFGVTTLGLAGLWALFSYSIAAYYGLQVPSLLVMFATAALSAAAVSALCSKPRLLTALLVLMLAPITLAAALLGRPESLTMGLAVALYCAVLVQEGRYQSRHYWTAVGNLFRLRARTAELERARAHAENASRAKSDFLAHMSHEIRTPLNGVLGMLYLMLETPLSSIQREYADTIQKSAESLLGVLNEILDLSKIEAGRMTLETSDFDLRELVEDVGALVAPGAHAKGVEVALRVPPGFPRLRGDAKRLREVLTNLTSNAVKFTERGEVAIEVELLRPSDVRAAFQVTVRDTGIGIPRERQAAVFEGFTQAEGDTFRRFGGTGLGLAISKQLLTLMGGTLELQSEPGRGTTFRITLDLERTPAAETPAAWTRAPRLRGVRVLAVDDNASSLRFLEEQLAALGCDVQCAASGEAALEMLARGAEHSPVALVLLDAAMPEMDGLAVAKEMRDDKRFRRIPIVLMQAAGGAESPLAQRRLGLSAAVTKPVRVRHLLRALAAATGAPAELPAPAAQRAEIESLATLGLRVLFAEDHTVNQAVAVRMCERMGVAADVVANGREAVDA</sequence>
<accession>A0A538SGG4</accession>
<evidence type="ECO:0000256" key="7">
    <source>
        <dbReference type="ARBA" id="ARBA00022840"/>
    </source>
</evidence>
<dbReference type="Pfam" id="PF00072">
    <property type="entry name" value="Response_reg"/>
    <property type="match status" value="1"/>
</dbReference>
<dbReference type="PANTHER" id="PTHR45339:SF1">
    <property type="entry name" value="HYBRID SIGNAL TRANSDUCTION HISTIDINE KINASE J"/>
    <property type="match status" value="1"/>
</dbReference>
<comment type="subunit">
    <text evidence="9">At low DSF concentrations, interacts with RpfF.</text>
</comment>